<protein>
    <submittedName>
        <fullName evidence="1">Uncharacterized protein</fullName>
    </submittedName>
</protein>
<organism evidence="1 2">
    <name type="scientific">Seminavis robusta</name>
    <dbReference type="NCBI Taxonomy" id="568900"/>
    <lineage>
        <taxon>Eukaryota</taxon>
        <taxon>Sar</taxon>
        <taxon>Stramenopiles</taxon>
        <taxon>Ochrophyta</taxon>
        <taxon>Bacillariophyta</taxon>
        <taxon>Bacillariophyceae</taxon>
        <taxon>Bacillariophycidae</taxon>
        <taxon>Naviculales</taxon>
        <taxon>Naviculaceae</taxon>
        <taxon>Seminavis</taxon>
    </lineage>
</organism>
<accession>A0A9N8HIK9</accession>
<dbReference type="OrthoDB" id="47615at2759"/>
<gene>
    <name evidence="1" type="ORF">SEMRO_704_G190210.1</name>
</gene>
<keyword evidence="2" id="KW-1185">Reference proteome</keyword>
<name>A0A9N8HIK9_9STRA</name>
<proteinExistence type="predicted"/>
<comment type="caution">
    <text evidence="1">The sequence shown here is derived from an EMBL/GenBank/DDBJ whole genome shotgun (WGS) entry which is preliminary data.</text>
</comment>
<dbReference type="Proteomes" id="UP001153069">
    <property type="component" value="Unassembled WGS sequence"/>
</dbReference>
<dbReference type="EMBL" id="CAICTM010000703">
    <property type="protein sequence ID" value="CAB9515276.1"/>
    <property type="molecule type" value="Genomic_DNA"/>
</dbReference>
<reference evidence="1" key="1">
    <citation type="submission" date="2020-06" db="EMBL/GenBank/DDBJ databases">
        <authorList>
            <consortium name="Plant Systems Biology data submission"/>
        </authorList>
    </citation>
    <scope>NUCLEOTIDE SEQUENCE</scope>
    <source>
        <strain evidence="1">D6</strain>
    </source>
</reference>
<dbReference type="AlphaFoldDB" id="A0A9N8HIK9"/>
<evidence type="ECO:0000313" key="2">
    <source>
        <dbReference type="Proteomes" id="UP001153069"/>
    </source>
</evidence>
<evidence type="ECO:0000313" key="1">
    <source>
        <dbReference type="EMBL" id="CAB9515276.1"/>
    </source>
</evidence>
<sequence>MVGSTNVAQAVQEATFSDPSRNVFVNITFDCKHLFKNSEFGTGNFVFLFYALGLAARTMGNVLIQCNDALDQAKQFFLPVTGIYPHTIHTLPLSSRMCGMYTKLPVGHKAPEMQHEFRKMATALLGIPYPGHPAEAWAKKYLWATSHTYMGRDSVMQMPNPQKGENPLYPNVELYDAILHFRCGYYMATDSESVGFMKFHSFSRPLHASVKSIGIATNPFGSTSQSSILDSDSVAVIRCKKVIFGKFPKARITIHNDANDSLALTLARMVMAKHFGHSYVKKPDHELAANTWMMGDEETPSVEEMFPNLHMVDEPNILSLVVQKLWEKDDGDTVLKWFQQYDMDVPAVE</sequence>